<dbReference type="Gene3D" id="1.10.510.10">
    <property type="entry name" value="Transferase(Phosphotransferase) domain 1"/>
    <property type="match status" value="1"/>
</dbReference>
<keyword evidence="7" id="KW-1185">Reference proteome</keyword>
<dbReference type="RefSeq" id="WP_138639524.1">
    <property type="nucleotide sequence ID" value="NZ_JBICSW010000001.1"/>
</dbReference>
<evidence type="ECO:0000256" key="1">
    <source>
        <dbReference type="ARBA" id="ARBA00022679"/>
    </source>
</evidence>
<dbReference type="PROSITE" id="PS50011">
    <property type="entry name" value="PROTEIN_KINASE_DOM"/>
    <property type="match status" value="1"/>
</dbReference>
<dbReference type="PANTHER" id="PTHR43289:SF34">
    <property type="entry name" value="SERINE_THREONINE-PROTEIN KINASE YBDM-RELATED"/>
    <property type="match status" value="1"/>
</dbReference>
<dbReference type="OrthoDB" id="3915799at2"/>
<dbReference type="Proteomes" id="UP000305238">
    <property type="component" value="Unassembled WGS sequence"/>
</dbReference>
<evidence type="ECO:0000313" key="7">
    <source>
        <dbReference type="Proteomes" id="UP000305238"/>
    </source>
</evidence>
<dbReference type="CDD" id="cd14014">
    <property type="entry name" value="STKc_PknB_like"/>
    <property type="match status" value="1"/>
</dbReference>
<dbReference type="GO" id="GO:0005524">
    <property type="term" value="F:ATP binding"/>
    <property type="evidence" value="ECO:0007669"/>
    <property type="project" value="UniProtKB-KW"/>
</dbReference>
<keyword evidence="3 6" id="KW-0418">Kinase</keyword>
<reference evidence="6 7" key="1">
    <citation type="submission" date="2019-05" db="EMBL/GenBank/DDBJ databases">
        <title>Draft genome sequence of Actinomadura geliboluensis A8036.</title>
        <authorList>
            <person name="Saricaoglu S."/>
            <person name="Isik K."/>
        </authorList>
    </citation>
    <scope>NUCLEOTIDE SEQUENCE [LARGE SCALE GENOMIC DNA]</scope>
    <source>
        <strain evidence="6 7">A8036</strain>
    </source>
</reference>
<organism evidence="6 7">
    <name type="scientific">Actinomadura geliboluensis</name>
    <dbReference type="NCBI Taxonomy" id="882440"/>
    <lineage>
        <taxon>Bacteria</taxon>
        <taxon>Bacillati</taxon>
        <taxon>Actinomycetota</taxon>
        <taxon>Actinomycetes</taxon>
        <taxon>Streptosporangiales</taxon>
        <taxon>Thermomonosporaceae</taxon>
        <taxon>Actinomadura</taxon>
    </lineage>
</organism>
<dbReference type="InterPro" id="IPR011009">
    <property type="entry name" value="Kinase-like_dom_sf"/>
</dbReference>
<evidence type="ECO:0000256" key="2">
    <source>
        <dbReference type="ARBA" id="ARBA00022741"/>
    </source>
</evidence>
<keyword evidence="2" id="KW-0547">Nucleotide-binding</keyword>
<dbReference type="PANTHER" id="PTHR43289">
    <property type="entry name" value="MITOGEN-ACTIVATED PROTEIN KINASE KINASE KINASE 20-RELATED"/>
    <property type="match status" value="1"/>
</dbReference>
<name>A0A5S4GJA5_9ACTN</name>
<dbReference type="AlphaFoldDB" id="A0A5S4GJA5"/>
<protein>
    <submittedName>
        <fullName evidence="6">Serine/threonine protein kinase</fullName>
    </submittedName>
</protein>
<comment type="caution">
    <text evidence="6">The sequence shown here is derived from an EMBL/GenBank/DDBJ whole genome shotgun (WGS) entry which is preliminary data.</text>
</comment>
<proteinExistence type="predicted"/>
<dbReference type="GO" id="GO:0004674">
    <property type="term" value="F:protein serine/threonine kinase activity"/>
    <property type="evidence" value="ECO:0007669"/>
    <property type="project" value="UniProtKB-KW"/>
</dbReference>
<dbReference type="SUPFAM" id="SSF56112">
    <property type="entry name" value="Protein kinase-like (PK-like)"/>
    <property type="match status" value="1"/>
</dbReference>
<dbReference type="InterPro" id="IPR000719">
    <property type="entry name" value="Prot_kinase_dom"/>
</dbReference>
<dbReference type="InterPro" id="IPR008271">
    <property type="entry name" value="Ser/Thr_kinase_AS"/>
</dbReference>
<evidence type="ECO:0000313" key="6">
    <source>
        <dbReference type="EMBL" id="TMR33046.1"/>
    </source>
</evidence>
<keyword evidence="4" id="KW-0067">ATP-binding</keyword>
<dbReference type="SMART" id="SM00220">
    <property type="entry name" value="S_TKc"/>
    <property type="match status" value="1"/>
</dbReference>
<sequence length="465" mass="50348">MAEQWAGGFRLIRELASGGFGSVYLGQDASGRRAAIKFLHPHLANDPQVRRYFAQELVNARRVQGFCLAEILDADAEAPRPWIATEYIDGPTLAQAVREHGPRTGGDLQRLAVQTITALSAVHAAGVVHRDLKPANILLGPDGPRVIDFGIARVLDADTSSATRIGTVGYMAPEQLEGTTLGPSADLFAWGAVMIYAATGGEAFPSPSQAARIKRVLTGSPETGDLAAPLLDIVLACMAKDPAERPTARQVLDMLITGRATSPPPENTRFDYTDTSPVLDPASWNNRDTDSTPFTADALLARRFTDEKGVEFTLVGAGARPCGQMVTGDGPLTAKEVFEEITAHGCTQVMAGLYEERASRPATGRPLRVSVSIFPFPDDATARTMCDYLNGLARWHLTTWHQPDGADIRPLIPGRQYYRHSRNRVHFRYLVTVMAYRSDLTRDGDLEPWLTAASEEAANSAGPQS</sequence>
<accession>A0A5S4GJA5</accession>
<keyword evidence="1" id="KW-0808">Transferase</keyword>
<evidence type="ECO:0000256" key="3">
    <source>
        <dbReference type="ARBA" id="ARBA00022777"/>
    </source>
</evidence>
<evidence type="ECO:0000256" key="4">
    <source>
        <dbReference type="ARBA" id="ARBA00022840"/>
    </source>
</evidence>
<feature type="domain" description="Protein kinase" evidence="5">
    <location>
        <begin position="9"/>
        <end position="257"/>
    </location>
</feature>
<gene>
    <name evidence="6" type="ORF">ETD96_28200</name>
</gene>
<keyword evidence="6" id="KW-0723">Serine/threonine-protein kinase</keyword>
<dbReference type="EMBL" id="VCKZ01000245">
    <property type="protein sequence ID" value="TMR33046.1"/>
    <property type="molecule type" value="Genomic_DNA"/>
</dbReference>
<dbReference type="Pfam" id="PF00069">
    <property type="entry name" value="Pkinase"/>
    <property type="match status" value="1"/>
</dbReference>
<evidence type="ECO:0000259" key="5">
    <source>
        <dbReference type="PROSITE" id="PS50011"/>
    </source>
</evidence>
<dbReference type="PROSITE" id="PS00108">
    <property type="entry name" value="PROTEIN_KINASE_ST"/>
    <property type="match status" value="1"/>
</dbReference>
<dbReference type="Gene3D" id="3.30.200.20">
    <property type="entry name" value="Phosphorylase Kinase, domain 1"/>
    <property type="match status" value="1"/>
</dbReference>